<keyword evidence="3" id="KW-0418">Kinase</keyword>
<evidence type="ECO:0000313" key="6">
    <source>
        <dbReference type="Proteomes" id="UP000281741"/>
    </source>
</evidence>
<dbReference type="EMBL" id="CP033915">
    <property type="protein sequence ID" value="AZA85488.1"/>
    <property type="molecule type" value="Genomic_DNA"/>
</dbReference>
<dbReference type="Proteomes" id="UP000281741">
    <property type="component" value="Chromosome"/>
</dbReference>
<dbReference type="InterPro" id="IPR050640">
    <property type="entry name" value="Bact_2-comp_sensor_kinase"/>
</dbReference>
<dbReference type="EMBL" id="CP033912">
    <property type="protein sequence ID" value="AZA97595.1"/>
    <property type="molecule type" value="Genomic_DNA"/>
</dbReference>
<sequence>MLFLYMVKKYQIRWLLILTFFISLFTALMGDYSSQDFKWWYSLNHFAKVFLPLSACWLLHGYFLTNNFKKLSGYLKHLLSIVMGFIILLAVSFVSDFILPKNYLFSKEVGYEKMEDINAHLGSSALFSVLCFIIFYNRQASVVLKKTQNEKNLLEKSHLMAQLLSLQQQISPHFLFNSLSTLKTMVKDENAKNYIVKLAGVYRYVLSLNERYLTSLEDELEFITSYIHILHERFQNSLIVEIKIPTKFYKYTIPSLSLQLLIENAIKHNVFSSERPLLITVFITDSGEMVVENNFQPKMVRGGQSGTGLKNIIERYKLLTGRPVDISQKDQKFVVTIPLLEYEDNYHRR</sequence>
<evidence type="ECO:0000313" key="5">
    <source>
        <dbReference type="Proteomes" id="UP000274073"/>
    </source>
</evidence>
<keyword evidence="1" id="KW-0472">Membrane</keyword>
<feature type="transmembrane region" description="Helical" evidence="1">
    <location>
        <begin position="12"/>
        <end position="29"/>
    </location>
</feature>
<dbReference type="InterPro" id="IPR010559">
    <property type="entry name" value="Sig_transdc_His_kin_internal"/>
</dbReference>
<keyword evidence="1" id="KW-0812">Transmembrane</keyword>
<dbReference type="AlphaFoldDB" id="A0AAD1DKK3"/>
<keyword evidence="1" id="KW-1133">Transmembrane helix</keyword>
<dbReference type="GO" id="GO:0000155">
    <property type="term" value="F:phosphorelay sensor kinase activity"/>
    <property type="evidence" value="ECO:0007669"/>
    <property type="project" value="InterPro"/>
</dbReference>
<dbReference type="GO" id="GO:0016020">
    <property type="term" value="C:membrane"/>
    <property type="evidence" value="ECO:0007669"/>
    <property type="project" value="InterPro"/>
</dbReference>
<protein>
    <submittedName>
        <fullName evidence="3">Sensor histidine kinase</fullName>
    </submittedName>
</protein>
<dbReference type="Proteomes" id="UP000274073">
    <property type="component" value="Chromosome"/>
</dbReference>
<dbReference type="Pfam" id="PF06580">
    <property type="entry name" value="His_kinase"/>
    <property type="match status" value="1"/>
</dbReference>
<name>A0AAD1DKK3_9FLAO</name>
<feature type="transmembrane region" description="Helical" evidence="1">
    <location>
        <begin position="77"/>
        <end position="99"/>
    </location>
</feature>
<dbReference type="RefSeq" id="WP_123853435.1">
    <property type="nucleotide sequence ID" value="NZ_CP033912.1"/>
</dbReference>
<dbReference type="PANTHER" id="PTHR34220:SF7">
    <property type="entry name" value="SENSOR HISTIDINE KINASE YPDA"/>
    <property type="match status" value="1"/>
</dbReference>
<feature type="transmembrane region" description="Helical" evidence="1">
    <location>
        <begin position="119"/>
        <end position="136"/>
    </location>
</feature>
<dbReference type="PANTHER" id="PTHR34220">
    <property type="entry name" value="SENSOR HISTIDINE KINASE YPDA"/>
    <property type="match status" value="1"/>
</dbReference>
<gene>
    <name evidence="3" type="ORF">EG349_01120</name>
    <name evidence="4" type="ORF">EG353_19590</name>
</gene>
<keyword evidence="3" id="KW-0808">Transferase</keyword>
<evidence type="ECO:0000313" key="3">
    <source>
        <dbReference type="EMBL" id="AZA85488.1"/>
    </source>
</evidence>
<feature type="domain" description="Signal transduction histidine kinase internal region" evidence="2">
    <location>
        <begin position="161"/>
        <end position="238"/>
    </location>
</feature>
<evidence type="ECO:0000259" key="2">
    <source>
        <dbReference type="Pfam" id="PF06580"/>
    </source>
</evidence>
<keyword evidence="6" id="KW-1185">Reference proteome</keyword>
<evidence type="ECO:0000256" key="1">
    <source>
        <dbReference type="SAM" id="Phobius"/>
    </source>
</evidence>
<reference evidence="5 6" key="1">
    <citation type="submission" date="2018-11" db="EMBL/GenBank/DDBJ databases">
        <title>Proposal to divide the Flavobacteriaceae and reorganize its genera based on Amino Acid Identity values calculated from whole genome sequences.</title>
        <authorList>
            <person name="Nicholson A.C."/>
            <person name="Gulvik C.A."/>
            <person name="Whitney A.M."/>
            <person name="Humrighouse B.W."/>
            <person name="Bell M."/>
            <person name="Holmes B."/>
            <person name="Steigerwalt A.G."/>
            <person name="Villarma A."/>
            <person name="Sheth M."/>
            <person name="Batra D."/>
            <person name="Pryor J."/>
            <person name="Bernardet J.-F."/>
            <person name="Hugo C."/>
            <person name="Kampfer P."/>
            <person name="Newman J."/>
            <person name="McQuiston J.R."/>
        </authorList>
    </citation>
    <scope>NUCLEOTIDE SEQUENCE [LARGE SCALE GENOMIC DNA]</scope>
    <source>
        <strain evidence="3 5">G0207</strain>
        <strain evidence="4 6">H5143</strain>
    </source>
</reference>
<evidence type="ECO:0000313" key="4">
    <source>
        <dbReference type="EMBL" id="AZA97595.1"/>
    </source>
</evidence>
<feature type="transmembrane region" description="Helical" evidence="1">
    <location>
        <begin position="49"/>
        <end position="65"/>
    </location>
</feature>
<proteinExistence type="predicted"/>
<accession>A0AAD1DKK3</accession>
<organism evidence="3 5">
    <name type="scientific">Chryseobacterium shandongense</name>
    <dbReference type="NCBI Taxonomy" id="1493872"/>
    <lineage>
        <taxon>Bacteria</taxon>
        <taxon>Pseudomonadati</taxon>
        <taxon>Bacteroidota</taxon>
        <taxon>Flavobacteriia</taxon>
        <taxon>Flavobacteriales</taxon>
        <taxon>Weeksellaceae</taxon>
        <taxon>Chryseobacterium group</taxon>
        <taxon>Chryseobacterium</taxon>
    </lineage>
</organism>